<dbReference type="EC" id="2.8.1.13" evidence="11"/>
<comment type="function">
    <text evidence="10 11">Catalyzes the 2-thiolation of uridine at the wobble position (U34) of tRNA, leading to the formation of s(2)U34.</text>
</comment>
<evidence type="ECO:0000256" key="2">
    <source>
        <dbReference type="ARBA" id="ARBA00022555"/>
    </source>
</evidence>
<keyword evidence="3 11" id="KW-0808">Transferase</keyword>
<dbReference type="OrthoDB" id="9800696at2"/>
<dbReference type="GO" id="GO:0002143">
    <property type="term" value="P:tRNA wobble position uridine thiolation"/>
    <property type="evidence" value="ECO:0007669"/>
    <property type="project" value="TreeGrafter"/>
</dbReference>
<dbReference type="RefSeq" id="WP_159821874.1">
    <property type="nucleotide sequence ID" value="NZ_CABWNB010000001.1"/>
</dbReference>
<gene>
    <name evidence="11" type="primary">mnmA</name>
    <name evidence="14" type="ORF">HNR45_000250</name>
</gene>
<comment type="subcellular location">
    <subcellularLocation>
        <location evidence="11">Cytoplasm</location>
    </subcellularLocation>
</comment>
<keyword evidence="1 11" id="KW-0963">Cytoplasm</keyword>
<dbReference type="InterPro" id="IPR046885">
    <property type="entry name" value="MnmA-like_C"/>
</dbReference>
<dbReference type="NCBIfam" id="NF001138">
    <property type="entry name" value="PRK00143.1"/>
    <property type="match status" value="1"/>
</dbReference>
<dbReference type="InterPro" id="IPR023382">
    <property type="entry name" value="MnmA-like_central_sf"/>
</dbReference>
<dbReference type="GO" id="GO:0000049">
    <property type="term" value="F:tRNA binding"/>
    <property type="evidence" value="ECO:0007669"/>
    <property type="project" value="UniProtKB-KW"/>
</dbReference>
<name>A0A841R305_9FIRM</name>
<keyword evidence="15" id="KW-1185">Reference proteome</keyword>
<accession>A0A841R305</accession>
<feature type="binding site" evidence="11">
    <location>
        <begin position="9"/>
        <end position="16"/>
    </location>
    <ligand>
        <name>ATP</name>
        <dbReference type="ChEBI" id="CHEBI:30616"/>
    </ligand>
</feature>
<keyword evidence="4 11" id="KW-0819">tRNA processing</keyword>
<evidence type="ECO:0000256" key="4">
    <source>
        <dbReference type="ARBA" id="ARBA00022694"/>
    </source>
</evidence>
<comment type="caution">
    <text evidence="11">Lacks conserved residue(s) required for the propagation of feature annotation.</text>
</comment>
<dbReference type="CDD" id="cd01998">
    <property type="entry name" value="MnmA_TRMU-like"/>
    <property type="match status" value="1"/>
</dbReference>
<dbReference type="Gene3D" id="3.40.50.620">
    <property type="entry name" value="HUPs"/>
    <property type="match status" value="1"/>
</dbReference>
<protein>
    <recommendedName>
        <fullName evidence="11">tRNA-specific 2-thiouridylase MnmA</fullName>
        <ecNumber evidence="11">2.8.1.13</ecNumber>
    </recommendedName>
</protein>
<keyword evidence="5 11" id="KW-0547">Nucleotide-binding</keyword>
<sequence length="364" mass="40877">MSKKRVAVAMSGGVDSSLVTARLQAQGYDVIGVTMLLFDTVENNKVVESAAITDAKRVADQLAVPHYVLDLRQSFEEKIMQYFTQSYACGITPNPCVMCNDWIKFGSLYEFSRDLDADFLATGHYARVLYNQESNLYELRRGTDLKKDQSYVLYHLNQKMLPHIMFPLGEMHKEDTRALAKELNLPVYNKPESQDICFIPDNDHIRFLKERIPEQFVPGDIVDLEGSILGTHQGLPAYTIGQRKGLGVAAEHPLYVVAIDAKHNRVIVGPNASIFQREVWALDPSFTEWETCTEPFTAQAKIRYAAPAADCTVYPVKDGVHVVFKEPQRAVTPGQSIVFYDGDRVLGGAIIGPNHWQGENIRVH</sequence>
<evidence type="ECO:0000259" key="13">
    <source>
        <dbReference type="Pfam" id="PF20259"/>
    </source>
</evidence>
<reference evidence="14 15" key="1">
    <citation type="submission" date="2020-08" db="EMBL/GenBank/DDBJ databases">
        <title>Genomic Encyclopedia of Type Strains, Phase IV (KMG-IV): sequencing the most valuable type-strain genomes for metagenomic binning, comparative biology and taxonomic classification.</title>
        <authorList>
            <person name="Goeker M."/>
        </authorList>
    </citation>
    <scope>NUCLEOTIDE SEQUENCE [LARGE SCALE GENOMIC DNA]</scope>
    <source>
        <strain evidence="14 15">DSM 21255</strain>
    </source>
</reference>
<dbReference type="Proteomes" id="UP000591941">
    <property type="component" value="Unassembled WGS sequence"/>
</dbReference>
<feature type="site" description="Interaction with tRNA" evidence="11">
    <location>
        <position position="335"/>
    </location>
</feature>
<comment type="catalytic activity">
    <reaction evidence="9 11">
        <text>S-sulfanyl-L-cysteinyl-[protein] + uridine(34) in tRNA + AH2 + ATP = 2-thiouridine(34) in tRNA + L-cysteinyl-[protein] + A + AMP + diphosphate + H(+)</text>
        <dbReference type="Rhea" id="RHEA:47032"/>
        <dbReference type="Rhea" id="RHEA-COMP:10131"/>
        <dbReference type="Rhea" id="RHEA-COMP:11726"/>
        <dbReference type="Rhea" id="RHEA-COMP:11727"/>
        <dbReference type="Rhea" id="RHEA-COMP:11728"/>
        <dbReference type="ChEBI" id="CHEBI:13193"/>
        <dbReference type="ChEBI" id="CHEBI:15378"/>
        <dbReference type="ChEBI" id="CHEBI:17499"/>
        <dbReference type="ChEBI" id="CHEBI:29950"/>
        <dbReference type="ChEBI" id="CHEBI:30616"/>
        <dbReference type="ChEBI" id="CHEBI:33019"/>
        <dbReference type="ChEBI" id="CHEBI:61963"/>
        <dbReference type="ChEBI" id="CHEBI:65315"/>
        <dbReference type="ChEBI" id="CHEBI:87170"/>
        <dbReference type="ChEBI" id="CHEBI:456215"/>
        <dbReference type="EC" id="2.8.1.13"/>
    </reaction>
</comment>
<evidence type="ECO:0000256" key="9">
    <source>
        <dbReference type="ARBA" id="ARBA00051542"/>
    </source>
</evidence>
<evidence type="ECO:0000256" key="5">
    <source>
        <dbReference type="ARBA" id="ARBA00022741"/>
    </source>
</evidence>
<evidence type="ECO:0000256" key="7">
    <source>
        <dbReference type="ARBA" id="ARBA00022884"/>
    </source>
</evidence>
<feature type="binding site" evidence="11">
    <location>
        <position position="123"/>
    </location>
    <ligand>
        <name>ATP</name>
        <dbReference type="ChEBI" id="CHEBI:30616"/>
    </ligand>
</feature>
<proteinExistence type="inferred from homology"/>
<feature type="region of interest" description="Interaction with tRNA" evidence="11">
    <location>
        <begin position="303"/>
        <end position="304"/>
    </location>
</feature>
<dbReference type="InterPro" id="IPR014729">
    <property type="entry name" value="Rossmann-like_a/b/a_fold"/>
</dbReference>
<dbReference type="Pfam" id="PF03054">
    <property type="entry name" value="tRNA_Me_trans"/>
    <property type="match status" value="1"/>
</dbReference>
<dbReference type="EMBL" id="JACHHI010000001">
    <property type="protein sequence ID" value="MBB6477228.1"/>
    <property type="molecule type" value="Genomic_DNA"/>
</dbReference>
<dbReference type="FunFam" id="2.30.30.280:FF:000001">
    <property type="entry name" value="tRNA-specific 2-thiouridylase MnmA"/>
    <property type="match status" value="1"/>
</dbReference>
<dbReference type="AlphaFoldDB" id="A0A841R305"/>
<organism evidence="14 15">
    <name type="scientific">Negativicoccus succinicivorans</name>
    <dbReference type="NCBI Taxonomy" id="620903"/>
    <lineage>
        <taxon>Bacteria</taxon>
        <taxon>Bacillati</taxon>
        <taxon>Bacillota</taxon>
        <taxon>Negativicutes</taxon>
        <taxon>Veillonellales</taxon>
        <taxon>Veillonellaceae</taxon>
        <taxon>Negativicoccus</taxon>
    </lineage>
</organism>
<feature type="active site" description="Cysteine persulfide intermediate" evidence="11">
    <location>
        <position position="197"/>
    </location>
</feature>
<evidence type="ECO:0000259" key="12">
    <source>
        <dbReference type="Pfam" id="PF20258"/>
    </source>
</evidence>
<dbReference type="GO" id="GO:0103016">
    <property type="term" value="F:tRNA-uridine 2-sulfurtransferase activity"/>
    <property type="evidence" value="ECO:0007669"/>
    <property type="project" value="UniProtKB-EC"/>
</dbReference>
<dbReference type="PANTHER" id="PTHR11933:SF5">
    <property type="entry name" value="MITOCHONDRIAL TRNA-SPECIFIC 2-THIOURIDYLASE 1"/>
    <property type="match status" value="1"/>
</dbReference>
<dbReference type="Pfam" id="PF20259">
    <property type="entry name" value="tRNA_Me_trans_M"/>
    <property type="match status" value="1"/>
</dbReference>
<comment type="caution">
    <text evidence="14">The sequence shown here is derived from an EMBL/GenBank/DDBJ whole genome shotgun (WGS) entry which is preliminary data.</text>
</comment>
<dbReference type="HAMAP" id="MF_00144">
    <property type="entry name" value="tRNA_thiouridyl_MnmA"/>
    <property type="match status" value="1"/>
</dbReference>
<dbReference type="PANTHER" id="PTHR11933">
    <property type="entry name" value="TRNA 5-METHYLAMINOMETHYL-2-THIOURIDYLATE -METHYLTRANSFERASE"/>
    <property type="match status" value="1"/>
</dbReference>
<evidence type="ECO:0000256" key="11">
    <source>
        <dbReference type="HAMAP-Rule" id="MF_00144"/>
    </source>
</evidence>
<dbReference type="NCBIfam" id="TIGR00420">
    <property type="entry name" value="trmU"/>
    <property type="match status" value="1"/>
</dbReference>
<evidence type="ECO:0000256" key="10">
    <source>
        <dbReference type="ARBA" id="ARBA00056575"/>
    </source>
</evidence>
<evidence type="ECO:0000313" key="15">
    <source>
        <dbReference type="Proteomes" id="UP000591941"/>
    </source>
</evidence>
<evidence type="ECO:0000256" key="1">
    <source>
        <dbReference type="ARBA" id="ARBA00022490"/>
    </source>
</evidence>
<evidence type="ECO:0000256" key="8">
    <source>
        <dbReference type="ARBA" id="ARBA00023157"/>
    </source>
</evidence>
<dbReference type="Gene3D" id="2.40.30.10">
    <property type="entry name" value="Translation factors"/>
    <property type="match status" value="1"/>
</dbReference>
<evidence type="ECO:0000256" key="6">
    <source>
        <dbReference type="ARBA" id="ARBA00022840"/>
    </source>
</evidence>
<dbReference type="InterPro" id="IPR046884">
    <property type="entry name" value="MnmA-like_central"/>
</dbReference>
<dbReference type="SUPFAM" id="SSF52402">
    <property type="entry name" value="Adenine nucleotide alpha hydrolases-like"/>
    <property type="match status" value="1"/>
</dbReference>
<feature type="binding site" evidence="11">
    <location>
        <position position="35"/>
    </location>
    <ligand>
        <name>ATP</name>
        <dbReference type="ChEBI" id="CHEBI:30616"/>
    </ligand>
</feature>
<comment type="similarity">
    <text evidence="11">Belongs to the MnmA/TRMU family.</text>
</comment>
<keyword evidence="7 11" id="KW-0694">RNA-binding</keyword>
<feature type="active site" description="Nucleophile" evidence="11">
    <location>
        <position position="99"/>
    </location>
</feature>
<keyword evidence="6 11" id="KW-0067">ATP-binding</keyword>
<feature type="domain" description="tRNA-specific 2-thiouridylase MnmA-like C-terminal" evidence="12">
    <location>
        <begin position="283"/>
        <end position="351"/>
    </location>
</feature>
<evidence type="ECO:0000313" key="14">
    <source>
        <dbReference type="EMBL" id="MBB6477228.1"/>
    </source>
</evidence>
<keyword evidence="8" id="KW-1015">Disulfide bond</keyword>
<dbReference type="InterPro" id="IPR004506">
    <property type="entry name" value="MnmA-like"/>
</dbReference>
<dbReference type="Pfam" id="PF20258">
    <property type="entry name" value="tRNA_Me_trans_C"/>
    <property type="match status" value="1"/>
</dbReference>
<feature type="region of interest" description="Interaction with tRNA" evidence="11">
    <location>
        <begin position="147"/>
        <end position="149"/>
    </location>
</feature>
<dbReference type="Gene3D" id="2.30.30.280">
    <property type="entry name" value="Adenine nucleotide alpha hydrolases-like domains"/>
    <property type="match status" value="1"/>
</dbReference>
<dbReference type="FunFam" id="2.40.30.10:FF:000023">
    <property type="entry name" value="tRNA-specific 2-thiouridylase MnmA"/>
    <property type="match status" value="1"/>
</dbReference>
<feature type="site" description="Interaction with tRNA" evidence="11">
    <location>
        <position position="124"/>
    </location>
</feature>
<keyword evidence="2 11" id="KW-0820">tRNA-binding</keyword>
<dbReference type="GO" id="GO:0005737">
    <property type="term" value="C:cytoplasm"/>
    <property type="evidence" value="ECO:0007669"/>
    <property type="project" value="UniProtKB-SubCell"/>
</dbReference>
<dbReference type="GO" id="GO:0005524">
    <property type="term" value="F:ATP binding"/>
    <property type="evidence" value="ECO:0007669"/>
    <property type="project" value="UniProtKB-KW"/>
</dbReference>
<evidence type="ECO:0000256" key="3">
    <source>
        <dbReference type="ARBA" id="ARBA00022679"/>
    </source>
</evidence>
<feature type="domain" description="tRNA-specific 2-thiouridylase MnmA-like central" evidence="13">
    <location>
        <begin position="206"/>
        <end position="269"/>
    </location>
</feature>
<dbReference type="GeneID" id="93485540"/>